<feature type="compositionally biased region" description="Basic and acidic residues" evidence="1">
    <location>
        <begin position="53"/>
        <end position="63"/>
    </location>
</feature>
<dbReference type="EMBL" id="SPHZ02000010">
    <property type="protein sequence ID" value="KAF0894673.1"/>
    <property type="molecule type" value="Genomic_DNA"/>
</dbReference>
<comment type="caution">
    <text evidence="2">The sequence shown here is derived from an EMBL/GenBank/DDBJ whole genome shotgun (WGS) entry which is preliminary data.</text>
</comment>
<keyword evidence="3" id="KW-1185">Reference proteome</keyword>
<proteinExistence type="predicted"/>
<evidence type="ECO:0000313" key="3">
    <source>
        <dbReference type="Proteomes" id="UP000479710"/>
    </source>
</evidence>
<reference evidence="2 3" key="1">
    <citation type="submission" date="2019-11" db="EMBL/GenBank/DDBJ databases">
        <title>Whole genome sequence of Oryza granulata.</title>
        <authorList>
            <person name="Li W."/>
        </authorList>
    </citation>
    <scope>NUCLEOTIDE SEQUENCE [LARGE SCALE GENOMIC DNA]</scope>
    <source>
        <strain evidence="3">cv. Menghai</strain>
        <tissue evidence="2">Leaf</tissue>
    </source>
</reference>
<evidence type="ECO:0000313" key="2">
    <source>
        <dbReference type="EMBL" id="KAF0894673.1"/>
    </source>
</evidence>
<dbReference type="AlphaFoldDB" id="A0A6G1C536"/>
<accession>A0A6G1C536</accession>
<evidence type="ECO:0000256" key="1">
    <source>
        <dbReference type="SAM" id="MobiDB-lite"/>
    </source>
</evidence>
<sequence>MAALKQRRQPISCTSPSIGAAYLIRCLRAPASSELAISSAGRQERLSTVGGQRGEDRGSGGGEEARHYLGCSHAFYASCLTAKLHTWVAQACLDRRWQKRKTGRGGGGDGI</sequence>
<organism evidence="2 3">
    <name type="scientific">Oryza meyeriana var. granulata</name>
    <dbReference type="NCBI Taxonomy" id="110450"/>
    <lineage>
        <taxon>Eukaryota</taxon>
        <taxon>Viridiplantae</taxon>
        <taxon>Streptophyta</taxon>
        <taxon>Embryophyta</taxon>
        <taxon>Tracheophyta</taxon>
        <taxon>Spermatophyta</taxon>
        <taxon>Magnoliopsida</taxon>
        <taxon>Liliopsida</taxon>
        <taxon>Poales</taxon>
        <taxon>Poaceae</taxon>
        <taxon>BOP clade</taxon>
        <taxon>Oryzoideae</taxon>
        <taxon>Oryzeae</taxon>
        <taxon>Oryzinae</taxon>
        <taxon>Oryza</taxon>
        <taxon>Oryza meyeriana</taxon>
    </lineage>
</organism>
<protein>
    <submittedName>
        <fullName evidence="2">Uncharacterized protein</fullName>
    </submittedName>
</protein>
<feature type="region of interest" description="Disordered" evidence="1">
    <location>
        <begin position="40"/>
        <end position="63"/>
    </location>
</feature>
<dbReference type="Proteomes" id="UP000479710">
    <property type="component" value="Unassembled WGS sequence"/>
</dbReference>
<gene>
    <name evidence="2" type="ORF">E2562_001966</name>
</gene>
<name>A0A6G1C536_9ORYZ</name>